<dbReference type="Gene3D" id="3.40.50.300">
    <property type="entry name" value="P-loop containing nucleotide triphosphate hydrolases"/>
    <property type="match status" value="1"/>
</dbReference>
<dbReference type="InterPro" id="IPR059106">
    <property type="entry name" value="WHD_MalT"/>
</dbReference>
<keyword evidence="2" id="KW-0238">DNA-binding</keyword>
<gene>
    <name evidence="5" type="ORF">YM304_40110</name>
</gene>
<proteinExistence type="predicted"/>
<dbReference type="Gene3D" id="1.10.10.10">
    <property type="entry name" value="Winged helix-like DNA-binding domain superfamily/Winged helix DNA-binding domain"/>
    <property type="match status" value="1"/>
</dbReference>
<dbReference type="Pfam" id="PF25873">
    <property type="entry name" value="WHD_MalT"/>
    <property type="match status" value="1"/>
</dbReference>
<dbReference type="SUPFAM" id="SSF52540">
    <property type="entry name" value="P-loop containing nucleoside triphosphate hydrolases"/>
    <property type="match status" value="1"/>
</dbReference>
<evidence type="ECO:0000256" key="3">
    <source>
        <dbReference type="ARBA" id="ARBA00023163"/>
    </source>
</evidence>
<dbReference type="InterPro" id="IPR000792">
    <property type="entry name" value="Tscrpt_reg_LuxR_C"/>
</dbReference>
<dbReference type="GO" id="GO:0006355">
    <property type="term" value="P:regulation of DNA-templated transcription"/>
    <property type="evidence" value="ECO:0007669"/>
    <property type="project" value="InterPro"/>
</dbReference>
<dbReference type="InterPro" id="IPR027417">
    <property type="entry name" value="P-loop_NTPase"/>
</dbReference>
<evidence type="ECO:0000256" key="1">
    <source>
        <dbReference type="ARBA" id="ARBA00023015"/>
    </source>
</evidence>
<evidence type="ECO:0000313" key="5">
    <source>
        <dbReference type="EMBL" id="BAN04325.1"/>
    </source>
</evidence>
<feature type="domain" description="HTH luxR-type" evidence="4">
    <location>
        <begin position="659"/>
        <end position="724"/>
    </location>
</feature>
<organism evidence="5 6">
    <name type="scientific">Ilumatobacter coccineus (strain NBRC 103263 / KCTC 29153 / YM16-304)</name>
    <dbReference type="NCBI Taxonomy" id="1313172"/>
    <lineage>
        <taxon>Bacteria</taxon>
        <taxon>Bacillati</taxon>
        <taxon>Actinomycetota</taxon>
        <taxon>Acidimicrobiia</taxon>
        <taxon>Acidimicrobiales</taxon>
        <taxon>Ilumatobacteraceae</taxon>
        <taxon>Ilumatobacter</taxon>
    </lineage>
</organism>
<keyword evidence="1" id="KW-0805">Transcription regulation</keyword>
<dbReference type="InterPro" id="IPR011990">
    <property type="entry name" value="TPR-like_helical_dom_sf"/>
</dbReference>
<dbReference type="Proteomes" id="UP000011863">
    <property type="component" value="Chromosome"/>
</dbReference>
<dbReference type="PANTHER" id="PTHR44688">
    <property type="entry name" value="DNA-BINDING TRANSCRIPTIONAL ACTIVATOR DEVR_DOSR"/>
    <property type="match status" value="1"/>
</dbReference>
<evidence type="ECO:0000259" key="4">
    <source>
        <dbReference type="PROSITE" id="PS50043"/>
    </source>
</evidence>
<protein>
    <submittedName>
        <fullName evidence="5">Putative LuxR family transcriptional regulator</fullName>
    </submittedName>
</protein>
<dbReference type="EMBL" id="AP012057">
    <property type="protein sequence ID" value="BAN04325.1"/>
    <property type="molecule type" value="Genomic_DNA"/>
</dbReference>
<evidence type="ECO:0000256" key="2">
    <source>
        <dbReference type="ARBA" id="ARBA00023125"/>
    </source>
</evidence>
<reference evidence="5 6" key="1">
    <citation type="journal article" date="2013" name="Int. J. Syst. Evol. Microbiol.">
        <title>Ilumatobacter nonamiense sp. nov. and Ilumatobacter coccineum sp. nov., isolated from seashore sand.</title>
        <authorList>
            <person name="Matsumoto A."/>
            <person name="Kasai H."/>
            <person name="Matsuo Y."/>
            <person name="Shizuri Y."/>
            <person name="Ichikawa N."/>
            <person name="Fujita N."/>
            <person name="Omura S."/>
            <person name="Takahashi Y."/>
        </authorList>
    </citation>
    <scope>NUCLEOTIDE SEQUENCE [LARGE SCALE GENOMIC DNA]</scope>
    <source>
        <strain evidence="6">NBRC 103263 / KCTC 29153 / YM16-304</strain>
    </source>
</reference>
<dbReference type="InterPro" id="IPR036388">
    <property type="entry name" value="WH-like_DNA-bd_sf"/>
</dbReference>
<keyword evidence="6" id="KW-1185">Reference proteome</keyword>
<evidence type="ECO:0000313" key="6">
    <source>
        <dbReference type="Proteomes" id="UP000011863"/>
    </source>
</evidence>
<dbReference type="PRINTS" id="PR00038">
    <property type="entry name" value="HTHLUXR"/>
</dbReference>
<dbReference type="SMART" id="SM00421">
    <property type="entry name" value="HTH_LUXR"/>
    <property type="match status" value="1"/>
</dbReference>
<dbReference type="Pfam" id="PF00196">
    <property type="entry name" value="GerE"/>
    <property type="match status" value="1"/>
</dbReference>
<dbReference type="Gene3D" id="1.25.40.10">
    <property type="entry name" value="Tetratricopeptide repeat domain"/>
    <property type="match status" value="1"/>
</dbReference>
<name>A0A6C7EH71_ILUCY</name>
<dbReference type="SUPFAM" id="SSF46894">
    <property type="entry name" value="C-terminal effector domain of the bipartite response regulators"/>
    <property type="match status" value="1"/>
</dbReference>
<accession>A0A6C7EH71</accession>
<dbReference type="SUPFAM" id="SSF48452">
    <property type="entry name" value="TPR-like"/>
    <property type="match status" value="1"/>
</dbReference>
<dbReference type="CDD" id="cd06170">
    <property type="entry name" value="LuxR_C_like"/>
    <property type="match status" value="1"/>
</dbReference>
<dbReference type="AlphaFoldDB" id="A0A6C7EH71"/>
<sequence length="726" mass="78745">MVGMVPNGRALTATKVTRPSPPIRYLDRPRLVERLDASLGHRCGLVLVSAPAGAGKSTLVSGWLSNRSGSVAWVQIDEADADPARFWSYVASSLAETVPAITGAVATAMSAGYDEVVTAVVNTVTEHADEVVLVLDDYHLIDNAAVHQTVEQLIGFRPSNLVLVVSTRVDPPFRLGRLRVRNQVAEIRAADLRFDEDEASWLLDAEALGLDRTAVDRLCDRTEGWAAGLVLAGLSLPTEGNVDEFVASFHGDDQLIADYLAEELLDSLDDDERARLLDASVLERMSGPLIDAVCGTDDGADWLRTIAGTNQLVIALDRTGTWFRFHHLLRDLLRLELERSAPERRQELHAAAGEWHRDDGDLEDAIEHFIEGGRRVEAADLVADNATTLLNKGRTYTVLRYIERLGDVLDEHSALAVVHGWTTFVTGRFGEAERALALAERLDVDGIDAGLICGLSAMIQLAQGDVSSGLAIVEDSPEVKLPTHAMVLGGVRVMAGLFDEARPYLARADEMATSAPDHFSAAVTPVFSAIADIETGQTAIARETAERAIAYADEHRFTEAAQLALAHSVVARTTDDPDQALAAARRGVQLARRSPEAVMLSYALASAADVAFDHDDPDAESMLLEARSIIDRCPDPGIAGRYLARVESRHGKAERPAAVGELVEELSDRELSVLRYLPSRLSQREIAGELYVSLNTVKTHCRSIYRKLAVDGRKPAVQAARDLGLL</sequence>
<dbReference type="OrthoDB" id="136365at2"/>
<dbReference type="GO" id="GO:0003677">
    <property type="term" value="F:DNA binding"/>
    <property type="evidence" value="ECO:0007669"/>
    <property type="project" value="UniProtKB-KW"/>
</dbReference>
<dbReference type="PROSITE" id="PS50043">
    <property type="entry name" value="HTH_LUXR_2"/>
    <property type="match status" value="1"/>
</dbReference>
<dbReference type="PANTHER" id="PTHR44688:SF16">
    <property type="entry name" value="DNA-BINDING TRANSCRIPTIONAL ACTIVATOR DEVR_DOSR"/>
    <property type="match status" value="1"/>
</dbReference>
<keyword evidence="3" id="KW-0804">Transcription</keyword>
<dbReference type="InterPro" id="IPR016032">
    <property type="entry name" value="Sig_transdc_resp-reg_C-effctor"/>
</dbReference>
<dbReference type="KEGG" id="aym:YM304_40110"/>